<feature type="domain" description="Aminotransferase class V" evidence="2">
    <location>
        <begin position="19"/>
        <end position="413"/>
    </location>
</feature>
<dbReference type="Proteomes" id="UP000321599">
    <property type="component" value="Unassembled WGS sequence"/>
</dbReference>
<dbReference type="GO" id="GO:0008483">
    <property type="term" value="F:transaminase activity"/>
    <property type="evidence" value="ECO:0007669"/>
    <property type="project" value="UniProtKB-KW"/>
</dbReference>
<reference evidence="3 4" key="1">
    <citation type="submission" date="2019-07" db="EMBL/GenBank/DDBJ databases">
        <title>Rapid identification of Enteric Bacteria from Whole Genome Sequences (WGS) using Average Nucleotide Identity (ANI).</title>
        <authorList>
            <person name="Lane C."/>
        </authorList>
    </citation>
    <scope>NUCLEOTIDE SEQUENCE [LARGE SCALE GENOMIC DNA]</scope>
    <source>
        <strain evidence="3 4">2013D-9588</strain>
    </source>
</reference>
<protein>
    <submittedName>
        <fullName evidence="3">Aminotransferase class V-fold PLP-dependent enzyme</fullName>
    </submittedName>
</protein>
<dbReference type="PANTHER" id="PTHR43586">
    <property type="entry name" value="CYSTEINE DESULFURASE"/>
    <property type="match status" value="1"/>
</dbReference>
<evidence type="ECO:0000259" key="2">
    <source>
        <dbReference type="Pfam" id="PF00266"/>
    </source>
</evidence>
<gene>
    <name evidence="3" type="ORF">XK09_06915</name>
</gene>
<keyword evidence="4" id="KW-1185">Reference proteome</keyword>
<dbReference type="Gene3D" id="3.40.640.10">
    <property type="entry name" value="Type I PLP-dependent aspartate aminotransferase-like (Major domain)"/>
    <property type="match status" value="1"/>
</dbReference>
<keyword evidence="3" id="KW-0808">Transferase</keyword>
<dbReference type="SUPFAM" id="SSF53383">
    <property type="entry name" value="PLP-dependent transferases"/>
    <property type="match status" value="1"/>
</dbReference>
<keyword evidence="3" id="KW-0032">Aminotransferase</keyword>
<dbReference type="InterPro" id="IPR000192">
    <property type="entry name" value="Aminotrans_V_dom"/>
</dbReference>
<dbReference type="InterPro" id="IPR015422">
    <property type="entry name" value="PyrdxlP-dep_Trfase_small"/>
</dbReference>
<keyword evidence="1" id="KW-0663">Pyridoxal phosphate</keyword>
<dbReference type="Pfam" id="PF00266">
    <property type="entry name" value="Aminotran_5"/>
    <property type="match status" value="1"/>
</dbReference>
<dbReference type="EMBL" id="VOAV01000030">
    <property type="protein sequence ID" value="TWO27758.1"/>
    <property type="molecule type" value="Genomic_DNA"/>
</dbReference>
<name>A0ABY3G757_9BACT</name>
<accession>A0ABY3G757</accession>
<dbReference type="InterPro" id="IPR015421">
    <property type="entry name" value="PyrdxlP-dep_Trfase_major"/>
</dbReference>
<comment type="caution">
    <text evidence="3">The sequence shown here is derived from an EMBL/GenBank/DDBJ whole genome shotgun (WGS) entry which is preliminary data.</text>
</comment>
<dbReference type="Gene3D" id="3.90.1150.10">
    <property type="entry name" value="Aspartate Aminotransferase, domain 1"/>
    <property type="match status" value="1"/>
</dbReference>
<evidence type="ECO:0000313" key="4">
    <source>
        <dbReference type="Proteomes" id="UP000321599"/>
    </source>
</evidence>
<evidence type="ECO:0000313" key="3">
    <source>
        <dbReference type="EMBL" id="TWO27758.1"/>
    </source>
</evidence>
<proteinExistence type="predicted"/>
<organism evidence="3 4">
    <name type="scientific">Campylobacter lanienae</name>
    <dbReference type="NCBI Taxonomy" id="75658"/>
    <lineage>
        <taxon>Bacteria</taxon>
        <taxon>Pseudomonadati</taxon>
        <taxon>Campylobacterota</taxon>
        <taxon>Epsilonproteobacteria</taxon>
        <taxon>Campylobacterales</taxon>
        <taxon>Campylobacteraceae</taxon>
        <taxon>Campylobacter</taxon>
    </lineage>
</organism>
<dbReference type="PANTHER" id="PTHR43586:SF8">
    <property type="entry name" value="CYSTEINE DESULFURASE 1, CHLOROPLASTIC"/>
    <property type="match status" value="1"/>
</dbReference>
<evidence type="ECO:0000256" key="1">
    <source>
        <dbReference type="ARBA" id="ARBA00022898"/>
    </source>
</evidence>
<sequence>MLNIDKIRQNIILKDGIYYFDWTASGLGYMPIEDEIKRILKTYANTHSECSECSNITTNYYENARAGIKKLLNLQSDFLLLPCGQGSSAAIKKFQEIMGIYIPPATKMALNINFDSIRRSLPLVIVGPYEHHSNEISYRVGACEVVRIPLARDGGLHWGELDKILKINANRKIIISISAASNVTGIKTDIKAINSLAKRYNAIIAIDASSLVAYENVDSSLCDAIFISPHKLLGGVGSCGILAIRKSLFNLNLPTFSAGGTVSYVSKKSVRYLDDIEQIEDAGTPAITQLIRAYLAFELRNRVGLEFINRQKTHLMSKFEYGLSKIKGLINYAPQNQDKIAIYAFNIKDISPFDLAQTLSLKFGIQSRAGCSCAGPYGHDLLGLRDDEPLSFKPGWLRVSLHWSHSDDDVDYLLSAINQARKYLA</sequence>
<dbReference type="InterPro" id="IPR015424">
    <property type="entry name" value="PyrdxlP-dep_Trfase"/>
</dbReference>